<comment type="caution">
    <text evidence="1">The sequence shown here is derived from an EMBL/GenBank/DDBJ whole genome shotgun (WGS) entry which is preliminary data.</text>
</comment>
<reference evidence="1" key="1">
    <citation type="submission" date="2021-06" db="EMBL/GenBank/DDBJ databases">
        <title>Parelaphostrongylus tenuis whole genome reference sequence.</title>
        <authorList>
            <person name="Garwood T.J."/>
            <person name="Larsen P.A."/>
            <person name="Fountain-Jones N.M."/>
            <person name="Garbe J.R."/>
            <person name="Macchietto M.G."/>
            <person name="Kania S.A."/>
            <person name="Gerhold R.W."/>
            <person name="Richards J.E."/>
            <person name="Wolf T.M."/>
        </authorList>
    </citation>
    <scope>NUCLEOTIDE SEQUENCE</scope>
    <source>
        <strain evidence="1">MNPRO001-30</strain>
        <tissue evidence="1">Meninges</tissue>
    </source>
</reference>
<gene>
    <name evidence="1" type="ORF">KIN20_007053</name>
</gene>
<dbReference type="Proteomes" id="UP001196413">
    <property type="component" value="Unassembled WGS sequence"/>
</dbReference>
<evidence type="ECO:0000313" key="2">
    <source>
        <dbReference type="Proteomes" id="UP001196413"/>
    </source>
</evidence>
<accession>A0AAD5QHI8</accession>
<name>A0AAD5QHI8_PARTN</name>
<organism evidence="1 2">
    <name type="scientific">Parelaphostrongylus tenuis</name>
    <name type="common">Meningeal worm</name>
    <dbReference type="NCBI Taxonomy" id="148309"/>
    <lineage>
        <taxon>Eukaryota</taxon>
        <taxon>Metazoa</taxon>
        <taxon>Ecdysozoa</taxon>
        <taxon>Nematoda</taxon>
        <taxon>Chromadorea</taxon>
        <taxon>Rhabditida</taxon>
        <taxon>Rhabditina</taxon>
        <taxon>Rhabditomorpha</taxon>
        <taxon>Strongyloidea</taxon>
        <taxon>Metastrongylidae</taxon>
        <taxon>Parelaphostrongylus</taxon>
    </lineage>
</organism>
<protein>
    <submittedName>
        <fullName evidence="1">Uncharacterized protein</fullName>
    </submittedName>
</protein>
<dbReference type="EMBL" id="JAHQIW010001007">
    <property type="protein sequence ID" value="KAJ1351102.1"/>
    <property type="molecule type" value="Genomic_DNA"/>
</dbReference>
<proteinExistence type="predicted"/>
<evidence type="ECO:0000313" key="1">
    <source>
        <dbReference type="EMBL" id="KAJ1351102.1"/>
    </source>
</evidence>
<sequence>MFQPYHYNEQCSVNGTDLGNGALGSTEAPGKLFHYSFDIVEGERDDVELNTALSESTLICSGLPMVSTHDFLLLVIANYLSEVHAKARNAEMLSLLIGQLQHVTALSRMTLYSRFMLVRAIVNAHSILEQIETTIKKASDEIFNIFLAIEEQIQDEINCDLEQQEVVDETLLPVLRKCRLIEQLRASIAPLIEGVRFNDSTTNILRMNTRLVKQLLTKMSDMDVVQRTTTHSLEDVVETNNYVAEVISSMSSIRNTLELVDRFLSRSEAFRSLKMTMDAQTHGIARLFLDRFPSHSINNYRIFNGPLSSEEYDAEDLDEKDYVMPSVDRRLRLEPWTSASELSIIRSSSMSSSREFSVGDISEITKSFDVDNCEEFYYDACKT</sequence>
<keyword evidence="2" id="KW-1185">Reference proteome</keyword>
<dbReference type="AlphaFoldDB" id="A0AAD5QHI8"/>